<organism evidence="2 3">
    <name type="scientific">Streptomyces albus (strain ATCC 21838 / DSM 41398 / FERM P-419 / JCM 4703 / NBRC 107858)</name>
    <dbReference type="NCBI Taxonomy" id="1081613"/>
    <lineage>
        <taxon>Bacteria</taxon>
        <taxon>Bacillati</taxon>
        <taxon>Actinomycetota</taxon>
        <taxon>Actinomycetes</taxon>
        <taxon>Kitasatosporales</taxon>
        <taxon>Streptomycetaceae</taxon>
        <taxon>Streptomyces</taxon>
    </lineage>
</organism>
<proteinExistence type="predicted"/>
<dbReference type="Pfam" id="PF13560">
    <property type="entry name" value="HTH_31"/>
    <property type="match status" value="1"/>
</dbReference>
<dbReference type="Proteomes" id="UP000031523">
    <property type="component" value="Chromosome"/>
</dbReference>
<keyword evidence="2" id="KW-0238">DNA-binding</keyword>
<dbReference type="Pfam" id="PF19054">
    <property type="entry name" value="DUF5753"/>
    <property type="match status" value="1"/>
</dbReference>
<dbReference type="InterPro" id="IPR010982">
    <property type="entry name" value="Lambda_DNA-bd_dom_sf"/>
</dbReference>
<evidence type="ECO:0000313" key="2">
    <source>
        <dbReference type="EMBL" id="AJE85129.1"/>
    </source>
</evidence>
<dbReference type="Gene3D" id="1.10.260.40">
    <property type="entry name" value="lambda repressor-like DNA-binding domains"/>
    <property type="match status" value="1"/>
</dbReference>
<evidence type="ECO:0000313" key="3">
    <source>
        <dbReference type="Proteomes" id="UP000031523"/>
    </source>
</evidence>
<keyword evidence="3" id="KW-1185">Reference proteome</keyword>
<protein>
    <submittedName>
        <fullName evidence="2">Putative DNA-binding protein</fullName>
    </submittedName>
</protein>
<reference evidence="2 3" key="1">
    <citation type="submission" date="2015-01" db="EMBL/GenBank/DDBJ databases">
        <title>Enhanced salinomycin production by adjusting the supply of polyketide extender units in Streptomyce albus DSM 41398.</title>
        <authorList>
            <person name="Lu C."/>
        </authorList>
    </citation>
    <scope>NUCLEOTIDE SEQUENCE [LARGE SCALE GENOMIC DNA]</scope>
    <source>
        <strain evidence="3">ATCC 21838 / DSM 41398 / FERM P-419 / JCM 4703 / NBRC 107858</strain>
    </source>
</reference>
<dbReference type="GO" id="GO:0003677">
    <property type="term" value="F:DNA binding"/>
    <property type="evidence" value="ECO:0007669"/>
    <property type="project" value="UniProtKB-KW"/>
</dbReference>
<evidence type="ECO:0000259" key="1">
    <source>
        <dbReference type="Pfam" id="PF19054"/>
    </source>
</evidence>
<accession>A0A0B5ETU9</accession>
<sequence length="273" mass="30644">MAQEPTAAQTPAAWRYCGNQIKLWRETAGVSRQTLADEAVYNYEYVKSMEYGRRRPTLHLLRTCDALCGAQGKLIAAYEYLKPEPFPARSQEYMILEADAIVLCDYALGLIPGLLQSEPYMRALISESCPPLDDDTIEERVRGRLERQGALDRRPKTSFIFVIHEAALRTRIGGPEVMREQLYNLLKVGELRNVTIQVLPFGRGNGQELNGPFVLLETAEHEHLAYVESPETSALHADPDRVSALTQAYGMIRMQALGVEESAAFIREVAESL</sequence>
<dbReference type="InterPro" id="IPR001387">
    <property type="entry name" value="Cro/C1-type_HTH"/>
</dbReference>
<dbReference type="InterPro" id="IPR043917">
    <property type="entry name" value="DUF5753"/>
</dbReference>
<dbReference type="SUPFAM" id="SSF47413">
    <property type="entry name" value="lambda repressor-like DNA-binding domains"/>
    <property type="match status" value="1"/>
</dbReference>
<dbReference type="EMBL" id="CP010519">
    <property type="protein sequence ID" value="AJE85129.1"/>
    <property type="molecule type" value="Genomic_DNA"/>
</dbReference>
<dbReference type="KEGG" id="sals:SLNWT_4753"/>
<name>A0A0B5ETU9_STRA4</name>
<gene>
    <name evidence="2" type="ORF">SLNWT_4753</name>
</gene>
<dbReference type="CDD" id="cd00093">
    <property type="entry name" value="HTH_XRE"/>
    <property type="match status" value="1"/>
</dbReference>
<dbReference type="AlphaFoldDB" id="A0A0B5ETU9"/>
<feature type="domain" description="DUF5753" evidence="1">
    <location>
        <begin position="91"/>
        <end position="268"/>
    </location>
</feature>